<dbReference type="RefSeq" id="WP_229987435.1">
    <property type="nucleotide sequence ID" value="NZ_JAJJMO010000001.1"/>
</dbReference>
<reference evidence="3" key="1">
    <citation type="submission" date="2021-11" db="EMBL/GenBank/DDBJ databases">
        <title>Description of novel Flavobacterium species.</title>
        <authorList>
            <person name="Saticioglu I.B."/>
            <person name="Ay H."/>
            <person name="Altun S."/>
            <person name="Duman M."/>
        </authorList>
    </citation>
    <scope>NUCLEOTIDE SEQUENCE</scope>
    <source>
        <strain evidence="3">F-65</strain>
    </source>
</reference>
<evidence type="ECO:0000313" key="3">
    <source>
        <dbReference type="EMBL" id="MCC9070766.1"/>
    </source>
</evidence>
<evidence type="ECO:0000256" key="1">
    <source>
        <dbReference type="SAM" id="MobiDB-lite"/>
    </source>
</evidence>
<feature type="compositionally biased region" description="Gly residues" evidence="1">
    <location>
        <begin position="322"/>
        <end position="331"/>
    </location>
</feature>
<keyword evidence="2" id="KW-0732">Signal</keyword>
<comment type="caution">
    <text evidence="3">The sequence shown here is derived from an EMBL/GenBank/DDBJ whole genome shotgun (WGS) entry which is preliminary data.</text>
</comment>
<keyword evidence="4" id="KW-1185">Reference proteome</keyword>
<gene>
    <name evidence="3" type="ORF">LNQ49_04010</name>
</gene>
<organism evidence="3 4">
    <name type="scientific">Flavobacterium pisciphilum</name>
    <dbReference type="NCBI Taxonomy" id="2893755"/>
    <lineage>
        <taxon>Bacteria</taxon>
        <taxon>Pseudomonadati</taxon>
        <taxon>Bacteroidota</taxon>
        <taxon>Flavobacteriia</taxon>
        <taxon>Flavobacteriales</taxon>
        <taxon>Flavobacteriaceae</taxon>
        <taxon>Flavobacterium</taxon>
    </lineage>
</organism>
<feature type="compositionally biased region" description="Gly residues" evidence="1">
    <location>
        <begin position="248"/>
        <end position="274"/>
    </location>
</feature>
<evidence type="ECO:0008006" key="5">
    <source>
        <dbReference type="Google" id="ProtNLM"/>
    </source>
</evidence>
<dbReference type="EMBL" id="JAJJMO010000001">
    <property type="protein sequence ID" value="MCC9070766.1"/>
    <property type="molecule type" value="Genomic_DNA"/>
</dbReference>
<protein>
    <recommendedName>
        <fullName evidence="5">Collagen triple helix repeat-containing protein</fullName>
    </recommendedName>
</protein>
<feature type="compositionally biased region" description="Gly residues" evidence="1">
    <location>
        <begin position="221"/>
        <end position="238"/>
    </location>
</feature>
<evidence type="ECO:0000256" key="2">
    <source>
        <dbReference type="SAM" id="SignalP"/>
    </source>
</evidence>
<name>A0ABS8MRC7_9FLAO</name>
<feature type="signal peptide" evidence="2">
    <location>
        <begin position="1"/>
        <end position="18"/>
    </location>
</feature>
<evidence type="ECO:0000313" key="4">
    <source>
        <dbReference type="Proteomes" id="UP001430919"/>
    </source>
</evidence>
<sequence length="401" mass="40252">MRNLIIIVLVMLFSAVHAQTAKDDLIASILGKKYDTDLLILGENGEETRTITTLRVKVLIIKNNIKFINPKGSMFAIVINCDSIISNKDVKIYSESDLNIFANYGAGVLSIENNKGSRGIDAQVYLNEAQNYNTPASNGKNGSSGRDASCGTFGFKSAESGDDGGLGSSGQKGLKGNIGYKGDNGLPAGSVIFVCKSFHQDAEIYINAIGGNGGNGGIGQTGGLGQKGGDGGKGGNGGKKNTACGKGPKSGGDGGNGGSGGDGGDGGEGGDGGDGGDGGFVKIYSLRKEIAPTLYVINNLGGSPGNGGVGGIGGIGGIGGQGGKRGKGGNGDLIFNPAGGGSAGKEGSEGRPGNPGSLGHSGKLGKRGKIMVEENQQYLQVEDGEITQIIRGIVESENFAI</sequence>
<accession>A0ABS8MRC7</accession>
<feature type="region of interest" description="Disordered" evidence="1">
    <location>
        <begin position="322"/>
        <end position="365"/>
    </location>
</feature>
<feature type="region of interest" description="Disordered" evidence="1">
    <location>
        <begin position="221"/>
        <end position="274"/>
    </location>
</feature>
<proteinExistence type="predicted"/>
<feature type="chain" id="PRO_5047253028" description="Collagen triple helix repeat-containing protein" evidence="2">
    <location>
        <begin position="19"/>
        <end position="401"/>
    </location>
</feature>
<dbReference type="Proteomes" id="UP001430919">
    <property type="component" value="Unassembled WGS sequence"/>
</dbReference>